<dbReference type="AlphaFoldDB" id="A0A1H6IA19"/>
<dbReference type="Gene3D" id="3.90.1150.10">
    <property type="entry name" value="Aspartate Aminotransferase, domain 1"/>
    <property type="match status" value="1"/>
</dbReference>
<proteinExistence type="inferred from homology"/>
<dbReference type="InterPro" id="IPR005814">
    <property type="entry name" value="Aminotrans_3"/>
</dbReference>
<dbReference type="GO" id="GO:0008483">
    <property type="term" value="F:transaminase activity"/>
    <property type="evidence" value="ECO:0007669"/>
    <property type="project" value="UniProtKB-KW"/>
</dbReference>
<dbReference type="InterPro" id="IPR011009">
    <property type="entry name" value="Kinase-like_dom_sf"/>
</dbReference>
<dbReference type="CDD" id="cd00610">
    <property type="entry name" value="OAT_like"/>
    <property type="match status" value="1"/>
</dbReference>
<dbReference type="PANTHER" id="PTHR45688">
    <property type="match status" value="1"/>
</dbReference>
<dbReference type="PROSITE" id="PS00600">
    <property type="entry name" value="AA_TRANSFER_CLASS_3"/>
    <property type="match status" value="1"/>
</dbReference>
<keyword evidence="2" id="KW-0663">Pyridoxal phosphate</keyword>
<sequence length="778" mass="84978">MTDAATLIEPFVVQPPTIDERRAARIAEREFGTQGTATELGGERDQNFRIDVDDGEAYVLKVSSPADDEASLDLQTEALRHIQRTDPDLPVMEPVPTTDGSLWTTIEDDETYHVRLFTHVPGRPVPGQDLDAEALFKYGAVVARLGKALRGFFHPDADYDILWDLRHVPELRSLLDSVTNAERRELAERILDRYEDRVEPEFDSFRAQVIHNDLTLDNVLLNGADRVGGIVDFGDLTHTALVSDLVMAVASVMYRREDPIEAAQDVIRGYVSVTPLEDEEAELLADLVAARHLTWGVTVAWRLAEHPEKTDAHSVDGVDDGWDLLRSLDERGLDAVGRRLQAAAKSGAVPYSRTDTSELLSRRRDVLGSSPLSYDDPVHFVDGDGVWLFDPDGRQYLDAYNNVPVVGHANPAVADAIAGQARTLATNTRYLHEAPVELADRILATMPEELDRVLFVNSGSEATDTAWRLARAATGNGGAIVSRNAYHGITEATTAQSPTIWPEGMDPDHVETVAPPIDDAHHGDRAGTDPVQKMTESLATLEKRGTETAAWMFDPLFTSDGIHPPDEKRLTSMADRVREAGGLVIADEVQSGFGRPGEALWGFRNADVVPDVVTLGKPMGNGHPVAAVVTRSDVASALYDRTGFFSTFGGNPVSCVAALAVFDEIDDRDLLDHVVDVGACLGDGLRELGADHELVGEVRQSGLMIGVELVRDRETWEPAPDETTAVVNGLRERRVLIGSTGADGNVLKIRPPLVFERKHADRLLAALDDVLSELPRHG</sequence>
<dbReference type="SUPFAM" id="SSF56112">
    <property type="entry name" value="Protein kinase-like (PK-like)"/>
    <property type="match status" value="1"/>
</dbReference>
<reference evidence="4 5" key="1">
    <citation type="submission" date="2016-10" db="EMBL/GenBank/DDBJ databases">
        <authorList>
            <person name="de Groot N.N."/>
        </authorList>
    </citation>
    <scope>NUCLEOTIDE SEQUENCE [LARGE SCALE GENOMIC DNA]</scope>
    <source>
        <strain evidence="4 5">IBRC-M10418</strain>
    </source>
</reference>
<dbReference type="RefSeq" id="WP_092815031.1">
    <property type="nucleotide sequence ID" value="NZ_FNWU01000001.1"/>
</dbReference>
<dbReference type="InterPro" id="IPR049704">
    <property type="entry name" value="Aminotrans_3_PPA_site"/>
</dbReference>
<evidence type="ECO:0000313" key="4">
    <source>
        <dbReference type="EMBL" id="SEH43035.1"/>
    </source>
</evidence>
<dbReference type="GO" id="GO:0030170">
    <property type="term" value="F:pyridoxal phosphate binding"/>
    <property type="evidence" value="ECO:0007669"/>
    <property type="project" value="InterPro"/>
</dbReference>
<dbReference type="Gene3D" id="3.40.640.10">
    <property type="entry name" value="Type I PLP-dependent aspartate aminotransferase-like (Major domain)"/>
    <property type="match status" value="1"/>
</dbReference>
<evidence type="ECO:0000256" key="2">
    <source>
        <dbReference type="ARBA" id="ARBA00022898"/>
    </source>
</evidence>
<dbReference type="Gene3D" id="3.90.1200.10">
    <property type="match status" value="1"/>
</dbReference>
<dbReference type="InterPro" id="IPR015422">
    <property type="entry name" value="PyrdxlP-dep_Trfase_small"/>
</dbReference>
<keyword evidence="4" id="KW-0808">Transferase</keyword>
<dbReference type="OrthoDB" id="6534at2157"/>
<protein>
    <submittedName>
        <fullName evidence="4">4-aminobutyrate aminotransferase</fullName>
    </submittedName>
</protein>
<dbReference type="EMBL" id="FNWU01000001">
    <property type="protein sequence ID" value="SEH43035.1"/>
    <property type="molecule type" value="Genomic_DNA"/>
</dbReference>
<dbReference type="PANTHER" id="PTHR45688:SF13">
    <property type="entry name" value="ALANINE--GLYOXYLATE AMINOTRANSFERASE 2-LIKE"/>
    <property type="match status" value="1"/>
</dbReference>
<dbReference type="InterPro" id="IPR002575">
    <property type="entry name" value="Aminoglycoside_PTrfase"/>
</dbReference>
<accession>A0A1H6IA19</accession>
<organism evidence="4 5">
    <name type="scientific">Halopenitus malekzadehii</name>
    <dbReference type="NCBI Taxonomy" id="1267564"/>
    <lineage>
        <taxon>Archaea</taxon>
        <taxon>Methanobacteriati</taxon>
        <taxon>Methanobacteriota</taxon>
        <taxon>Stenosarchaea group</taxon>
        <taxon>Halobacteria</taxon>
        <taxon>Halobacteriales</taxon>
        <taxon>Haloferacaceae</taxon>
        <taxon>Halopenitus</taxon>
    </lineage>
</organism>
<evidence type="ECO:0000259" key="3">
    <source>
        <dbReference type="Pfam" id="PF01636"/>
    </source>
</evidence>
<dbReference type="Proteomes" id="UP000199215">
    <property type="component" value="Unassembled WGS sequence"/>
</dbReference>
<dbReference type="Gene3D" id="3.30.200.20">
    <property type="entry name" value="Phosphorylase Kinase, domain 1"/>
    <property type="match status" value="1"/>
</dbReference>
<dbReference type="SUPFAM" id="SSF53383">
    <property type="entry name" value="PLP-dependent transferases"/>
    <property type="match status" value="1"/>
</dbReference>
<gene>
    <name evidence="4" type="ORF">SAMN05192561_101978</name>
</gene>
<comment type="similarity">
    <text evidence="1">Belongs to the class-III pyridoxal-phosphate-dependent aminotransferase family.</text>
</comment>
<keyword evidence="4" id="KW-0032">Aminotransferase</keyword>
<keyword evidence="5" id="KW-1185">Reference proteome</keyword>
<dbReference type="STRING" id="1267564.SAMN05192561_101978"/>
<dbReference type="InterPro" id="IPR015421">
    <property type="entry name" value="PyrdxlP-dep_Trfase_major"/>
</dbReference>
<evidence type="ECO:0000313" key="5">
    <source>
        <dbReference type="Proteomes" id="UP000199215"/>
    </source>
</evidence>
<name>A0A1H6IA19_9EURY</name>
<evidence type="ECO:0000256" key="1">
    <source>
        <dbReference type="ARBA" id="ARBA00008954"/>
    </source>
</evidence>
<feature type="domain" description="Aminoglycoside phosphotransferase" evidence="3">
    <location>
        <begin position="40"/>
        <end position="271"/>
    </location>
</feature>
<dbReference type="InterPro" id="IPR015424">
    <property type="entry name" value="PyrdxlP-dep_Trfase"/>
</dbReference>
<dbReference type="Pfam" id="PF00202">
    <property type="entry name" value="Aminotran_3"/>
    <property type="match status" value="1"/>
</dbReference>
<dbReference type="Pfam" id="PF01636">
    <property type="entry name" value="APH"/>
    <property type="match status" value="1"/>
</dbReference>